<feature type="domain" description="PAS" evidence="11">
    <location>
        <begin position="175"/>
        <end position="245"/>
    </location>
</feature>
<sequence>MGDSDRPGGHRPGGRLVDEPAHARRRIAELERAEKERRKAEEALKKSEEKYRNLFENATMGIFQSSSDGHFISVNPALAKSLGYDSPQEMVDTITDIRTQIYVNPEDHAKVRRLLKAQGIVEGFELQIRKKNGKKAWFVLSAHAAKNPDTGEIFYEGMAEHVTRRKRAEEALRSTNRILEDIVNFLPDATFVIDKTKRVIAWNRAIELMTGVSKEEMIGKGDYAYAIPFYGEPRPILIDLVDPADEQAGSPYDFVKRKGNKVIGEIFAPNTYGGKGAYLWGVASPLVDGKGRIVGAIESIRDVTERRRAEEALRTSEKRYRELHESLRDGFALTTLDGRLMEANAAFQSMVGYTQKELIGWTYQDLTPQKWHAFEEKIMREQTYQRGYSDVYQKEYIRKDGTILPVELRAHLMRDEDGTPVEIWAFVRDITDRIRAEELLQRDQEHLEKLVKERTVKLATEIAEHKRTEKALRESEEKYRNIFDNAVEGIFQTLPEGQFLSANPALARIHGFDSPEELMTSVTDIAREIYVNPEDRARLMELYEKQGFVERFETQIRRKDGSKIWISMNSRAVRDENGRVLCYEGTAEDITPRKQIEEEFLVMRNLESIGTLAGGIAHDFNNLLAAVTGYISLARISLSSGNDASQLLGTAEQITLKGKELTQKLITFSKGGAPIRKLINPGRLIRQITTMVLTGSAVRFEYSFPDNLYPIEGDETQLRQVIHNIVLNSKEAMPGGGVARIGAVNTTIGDDSILLPGGNYVRIFVEDEGIGIKEEDLPRIFDPYFSTKGMGAERGMGLGLAVAYSIVKRHNGHITVQSIPGRGTTTHIYLPARSEPDASVDSPKEPGSWRPSRGRVLFVDDEEYIRDIGSRLIRHLGYQVTTAGDGAEAVALYKDALASDEPFRAVILDLTAKNGIGGEETFRRLLIVDPHVNAIISSDYADEPVITHFTDHGFKGVIVKPYKIEELADTLHRIVSAPAAGL</sequence>
<gene>
    <name evidence="13" type="ORF">GXY80_00500</name>
</gene>
<dbReference type="Pfam" id="PF02518">
    <property type="entry name" value="HATPase_c"/>
    <property type="match status" value="1"/>
</dbReference>
<dbReference type="PROSITE" id="PS50109">
    <property type="entry name" value="HIS_KIN"/>
    <property type="match status" value="1"/>
</dbReference>
<dbReference type="Pfam" id="PF08448">
    <property type="entry name" value="PAS_4"/>
    <property type="match status" value="1"/>
</dbReference>
<dbReference type="NCBIfam" id="TIGR00229">
    <property type="entry name" value="sensory_box"/>
    <property type="match status" value="4"/>
</dbReference>
<feature type="coiled-coil region" evidence="7">
    <location>
        <begin position="433"/>
        <end position="485"/>
    </location>
</feature>
<evidence type="ECO:0000256" key="8">
    <source>
        <dbReference type="SAM" id="MobiDB-lite"/>
    </source>
</evidence>
<feature type="domain" description="PAC" evidence="12">
    <location>
        <begin position="390"/>
        <end position="442"/>
    </location>
</feature>
<dbReference type="SMART" id="SM00387">
    <property type="entry name" value="HATPase_c"/>
    <property type="match status" value="1"/>
</dbReference>
<name>A0A971RZ61_9BACT</name>
<dbReference type="Gene3D" id="3.30.565.10">
    <property type="entry name" value="Histidine kinase-like ATPase, C-terminal domain"/>
    <property type="match status" value="1"/>
</dbReference>
<comment type="caution">
    <text evidence="13">The sequence shown here is derived from an EMBL/GenBank/DDBJ whole genome shotgun (WGS) entry which is preliminary data.</text>
</comment>
<dbReference type="InterPro" id="IPR004358">
    <property type="entry name" value="Sig_transdc_His_kin-like_C"/>
</dbReference>
<dbReference type="CDD" id="cd00082">
    <property type="entry name" value="HisKA"/>
    <property type="match status" value="1"/>
</dbReference>
<dbReference type="Gene3D" id="3.30.450.20">
    <property type="entry name" value="PAS domain"/>
    <property type="match status" value="4"/>
</dbReference>
<dbReference type="SUPFAM" id="SSF55785">
    <property type="entry name" value="PYP-like sensor domain (PAS domain)"/>
    <property type="match status" value="4"/>
</dbReference>
<feature type="region of interest" description="Disordered" evidence="8">
    <location>
        <begin position="1"/>
        <end position="23"/>
    </location>
</feature>
<feature type="domain" description="Response regulatory" evidence="10">
    <location>
        <begin position="855"/>
        <end position="975"/>
    </location>
</feature>
<evidence type="ECO:0000256" key="5">
    <source>
        <dbReference type="ARBA" id="ARBA00022777"/>
    </source>
</evidence>
<dbReference type="EMBL" id="JAAYEE010000010">
    <property type="protein sequence ID" value="NLW33948.1"/>
    <property type="molecule type" value="Genomic_DNA"/>
</dbReference>
<evidence type="ECO:0000313" key="13">
    <source>
        <dbReference type="EMBL" id="NLW33948.1"/>
    </source>
</evidence>
<feature type="domain" description="PAC" evidence="12">
    <location>
        <begin position="550"/>
        <end position="602"/>
    </location>
</feature>
<evidence type="ECO:0000256" key="1">
    <source>
        <dbReference type="ARBA" id="ARBA00000085"/>
    </source>
</evidence>
<dbReference type="EC" id="2.7.13.3" evidence="2"/>
<dbReference type="SUPFAM" id="SSF55874">
    <property type="entry name" value="ATPase domain of HSP90 chaperone/DNA topoisomerase II/histidine kinase"/>
    <property type="match status" value="1"/>
</dbReference>
<evidence type="ECO:0000256" key="3">
    <source>
        <dbReference type="ARBA" id="ARBA00022553"/>
    </source>
</evidence>
<evidence type="ECO:0000256" key="7">
    <source>
        <dbReference type="SAM" id="Coils"/>
    </source>
</evidence>
<dbReference type="AlphaFoldDB" id="A0A971RZ61"/>
<dbReference type="InterPro" id="IPR011006">
    <property type="entry name" value="CheY-like_superfamily"/>
</dbReference>
<dbReference type="PROSITE" id="PS50110">
    <property type="entry name" value="RESPONSE_REGULATORY"/>
    <property type="match status" value="1"/>
</dbReference>
<dbReference type="Gene3D" id="1.10.287.130">
    <property type="match status" value="1"/>
</dbReference>
<dbReference type="InterPro" id="IPR003661">
    <property type="entry name" value="HisK_dim/P_dom"/>
</dbReference>
<dbReference type="InterPro" id="IPR013656">
    <property type="entry name" value="PAS_4"/>
</dbReference>
<feature type="domain" description="Histidine kinase" evidence="9">
    <location>
        <begin position="615"/>
        <end position="834"/>
    </location>
</feature>
<evidence type="ECO:0000259" key="9">
    <source>
        <dbReference type="PROSITE" id="PS50109"/>
    </source>
</evidence>
<reference evidence="13" key="1">
    <citation type="journal article" date="2020" name="Biotechnol. Biofuels">
        <title>New insights from the biogas microbiome by comprehensive genome-resolved metagenomics of nearly 1600 species originating from multiple anaerobic digesters.</title>
        <authorList>
            <person name="Campanaro S."/>
            <person name="Treu L."/>
            <person name="Rodriguez-R L.M."/>
            <person name="Kovalovszki A."/>
            <person name="Ziels R.M."/>
            <person name="Maus I."/>
            <person name="Zhu X."/>
            <person name="Kougias P.G."/>
            <person name="Basile A."/>
            <person name="Luo G."/>
            <person name="Schluter A."/>
            <person name="Konstantinidis K.T."/>
            <person name="Angelidaki I."/>
        </authorList>
    </citation>
    <scope>NUCLEOTIDE SEQUENCE</scope>
    <source>
        <strain evidence="13">AS06rmzACSIP_7</strain>
    </source>
</reference>
<dbReference type="PROSITE" id="PS50113">
    <property type="entry name" value="PAC"/>
    <property type="match status" value="4"/>
</dbReference>
<proteinExistence type="predicted"/>
<dbReference type="InterPro" id="IPR001610">
    <property type="entry name" value="PAC"/>
</dbReference>
<evidence type="ECO:0000259" key="10">
    <source>
        <dbReference type="PROSITE" id="PS50110"/>
    </source>
</evidence>
<feature type="coiled-coil region" evidence="7">
    <location>
        <begin position="23"/>
        <end position="57"/>
    </location>
</feature>
<feature type="domain" description="PAC" evidence="12">
    <location>
        <begin position="122"/>
        <end position="174"/>
    </location>
</feature>
<dbReference type="PROSITE" id="PS50112">
    <property type="entry name" value="PAS"/>
    <property type="match status" value="4"/>
</dbReference>
<keyword evidence="4" id="KW-0808">Transferase</keyword>
<dbReference type="PANTHER" id="PTHR43304:SF1">
    <property type="entry name" value="PAC DOMAIN-CONTAINING PROTEIN"/>
    <property type="match status" value="1"/>
</dbReference>
<dbReference type="InterPro" id="IPR000014">
    <property type="entry name" value="PAS"/>
</dbReference>
<feature type="modified residue" description="4-aspartylphosphate" evidence="6">
    <location>
        <position position="909"/>
    </location>
</feature>
<evidence type="ECO:0000313" key="14">
    <source>
        <dbReference type="Proteomes" id="UP000777265"/>
    </source>
</evidence>
<dbReference type="SMART" id="SM00091">
    <property type="entry name" value="PAS"/>
    <property type="match status" value="4"/>
</dbReference>
<feature type="domain" description="PAS" evidence="11">
    <location>
        <begin position="475"/>
        <end position="545"/>
    </location>
</feature>
<keyword evidence="3 6" id="KW-0597">Phosphoprotein</keyword>
<dbReference type="PRINTS" id="PR00344">
    <property type="entry name" value="BCTRLSENSOR"/>
</dbReference>
<dbReference type="InterPro" id="IPR052162">
    <property type="entry name" value="Sensor_kinase/Photoreceptor"/>
</dbReference>
<dbReference type="CDD" id="cd00130">
    <property type="entry name" value="PAS"/>
    <property type="match status" value="4"/>
</dbReference>
<keyword evidence="7" id="KW-0175">Coiled coil</keyword>
<dbReference type="Proteomes" id="UP000777265">
    <property type="component" value="Unassembled WGS sequence"/>
</dbReference>
<accession>A0A971RZ61</accession>
<feature type="domain" description="PAC" evidence="12">
    <location>
        <begin position="265"/>
        <end position="315"/>
    </location>
</feature>
<dbReference type="InterPro" id="IPR000700">
    <property type="entry name" value="PAS-assoc_C"/>
</dbReference>
<dbReference type="SMART" id="SM00448">
    <property type="entry name" value="REC"/>
    <property type="match status" value="1"/>
</dbReference>
<dbReference type="SMART" id="SM00086">
    <property type="entry name" value="PAC"/>
    <property type="match status" value="4"/>
</dbReference>
<evidence type="ECO:0000259" key="11">
    <source>
        <dbReference type="PROSITE" id="PS50112"/>
    </source>
</evidence>
<dbReference type="Gene3D" id="3.40.50.2300">
    <property type="match status" value="1"/>
</dbReference>
<evidence type="ECO:0000256" key="2">
    <source>
        <dbReference type="ARBA" id="ARBA00012438"/>
    </source>
</evidence>
<evidence type="ECO:0000256" key="4">
    <source>
        <dbReference type="ARBA" id="ARBA00022679"/>
    </source>
</evidence>
<keyword evidence="5" id="KW-0418">Kinase</keyword>
<evidence type="ECO:0000256" key="6">
    <source>
        <dbReference type="PROSITE-ProRule" id="PRU00169"/>
    </source>
</evidence>
<evidence type="ECO:0000259" key="12">
    <source>
        <dbReference type="PROSITE" id="PS50113"/>
    </source>
</evidence>
<dbReference type="PANTHER" id="PTHR43304">
    <property type="entry name" value="PHYTOCHROME-LIKE PROTEIN CPH1"/>
    <property type="match status" value="1"/>
</dbReference>
<dbReference type="Pfam" id="PF13426">
    <property type="entry name" value="PAS_9"/>
    <property type="match status" value="3"/>
</dbReference>
<protein>
    <recommendedName>
        <fullName evidence="2">histidine kinase</fullName>
        <ecNumber evidence="2">2.7.13.3</ecNumber>
    </recommendedName>
</protein>
<feature type="domain" description="PAS" evidence="11">
    <location>
        <begin position="316"/>
        <end position="360"/>
    </location>
</feature>
<feature type="domain" description="PAS" evidence="11">
    <location>
        <begin position="47"/>
        <end position="116"/>
    </location>
</feature>
<organism evidence="13 14">
    <name type="scientific">Syntrophorhabdus aromaticivorans</name>
    <dbReference type="NCBI Taxonomy" id="328301"/>
    <lineage>
        <taxon>Bacteria</taxon>
        <taxon>Pseudomonadati</taxon>
        <taxon>Thermodesulfobacteriota</taxon>
        <taxon>Syntrophorhabdia</taxon>
        <taxon>Syntrophorhabdales</taxon>
        <taxon>Syntrophorhabdaceae</taxon>
        <taxon>Syntrophorhabdus</taxon>
    </lineage>
</organism>
<reference evidence="13" key="2">
    <citation type="submission" date="2020-01" db="EMBL/GenBank/DDBJ databases">
        <authorList>
            <person name="Campanaro S."/>
        </authorList>
    </citation>
    <scope>NUCLEOTIDE SEQUENCE</scope>
    <source>
        <strain evidence="13">AS06rmzACSIP_7</strain>
    </source>
</reference>
<dbReference type="InterPro" id="IPR035965">
    <property type="entry name" value="PAS-like_dom_sf"/>
</dbReference>
<dbReference type="CDD" id="cd00156">
    <property type="entry name" value="REC"/>
    <property type="match status" value="1"/>
</dbReference>
<dbReference type="InterPro" id="IPR036890">
    <property type="entry name" value="HATPase_C_sf"/>
</dbReference>
<dbReference type="Pfam" id="PF00072">
    <property type="entry name" value="Response_reg"/>
    <property type="match status" value="1"/>
</dbReference>
<dbReference type="GO" id="GO:0000155">
    <property type="term" value="F:phosphorelay sensor kinase activity"/>
    <property type="evidence" value="ECO:0007669"/>
    <property type="project" value="InterPro"/>
</dbReference>
<dbReference type="InterPro" id="IPR001789">
    <property type="entry name" value="Sig_transdc_resp-reg_receiver"/>
</dbReference>
<dbReference type="InterPro" id="IPR005467">
    <property type="entry name" value="His_kinase_dom"/>
</dbReference>
<dbReference type="SUPFAM" id="SSF52172">
    <property type="entry name" value="CheY-like"/>
    <property type="match status" value="1"/>
</dbReference>
<comment type="catalytic activity">
    <reaction evidence="1">
        <text>ATP + protein L-histidine = ADP + protein N-phospho-L-histidine.</text>
        <dbReference type="EC" id="2.7.13.3"/>
    </reaction>
</comment>
<dbReference type="InterPro" id="IPR003594">
    <property type="entry name" value="HATPase_dom"/>
</dbReference>